<dbReference type="EMBL" id="NKJJ02000002">
    <property type="protein sequence ID" value="TPR04552.1"/>
    <property type="molecule type" value="Genomic_DNA"/>
</dbReference>
<keyword evidence="2" id="KW-1133">Transmembrane helix</keyword>
<comment type="caution">
    <text evidence="3">The sequence shown here is derived from an EMBL/GenBank/DDBJ whole genome shotgun (WGS) entry which is preliminary data.</text>
</comment>
<keyword evidence="2" id="KW-0472">Membrane</keyword>
<feature type="transmembrane region" description="Helical" evidence="2">
    <location>
        <begin position="314"/>
        <end position="334"/>
    </location>
</feature>
<evidence type="ECO:0000256" key="1">
    <source>
        <dbReference type="SAM" id="MobiDB-lite"/>
    </source>
</evidence>
<sequence>MAYLPKCDTLFAPPQALPSPDSEHSDAPPPYTHHLDHQPLSLRREDLSQDLGRGIPVRYDDSAYMQAGSTTKIESETLPPRVSTSLAPIFSYNSAALYREVHRQMNLPPRPLLSIRGSHIESTSFWKRQCRPRKLRPLCPFRWKSQHKTVTDFDLTLDLAETLFASPEDLRCIKVLCDSDSLLYQNPSSHHAPRQLFLSEDAYGYMALDSCEAGIGPHPPRQTANRDDELKNWCDRFCSDLSPLKSFTIHRHVHDLDTETTEALRTRLTSHIRGLNYRGTLHFSTSIAHSALTIYSPHWINRLRTAASVGSSPWWVVGFSFLLSMLLWPILWVLERRYEVIYVQWHPSITAPSPIDMRDPDNAGATAGSYADPGTNFGYEAASALGDFWGPVVQQAAWKWRAQQCQIQGKRGRRTRTTILTRRDAERVQGRTPAHILLRRRLWPLSDEARLGTVSCVDRLFRRVWDVMEDTTVAWGLWIGWGAHS</sequence>
<keyword evidence="2" id="KW-0812">Transmembrane</keyword>
<dbReference type="VEuPathDB" id="FungiDB:ATCC64974_90150"/>
<evidence type="ECO:0000313" key="3">
    <source>
        <dbReference type="EMBL" id="TPR04552.1"/>
    </source>
</evidence>
<name>A0A3F3RSV9_ASPNG</name>
<dbReference type="PANTHER" id="PTHR37848:SF1">
    <property type="entry name" value="SUN DOMAIN-CONTAINING PROTEIN"/>
    <property type="match status" value="1"/>
</dbReference>
<dbReference type="VEuPathDB" id="FungiDB:M747DRAFT_118515"/>
<evidence type="ECO:0000256" key="2">
    <source>
        <dbReference type="SAM" id="Phobius"/>
    </source>
</evidence>
<dbReference type="Proteomes" id="UP000197666">
    <property type="component" value="Unassembled WGS sequence"/>
</dbReference>
<protein>
    <submittedName>
        <fullName evidence="3">Zinc-binding dehydrogenase family protein</fullName>
    </submittedName>
</protein>
<dbReference type="AlphaFoldDB" id="A0A3F3RSV9"/>
<proteinExistence type="predicted"/>
<organism evidence="3 4">
    <name type="scientific">Aspergillus niger</name>
    <dbReference type="NCBI Taxonomy" id="5061"/>
    <lineage>
        <taxon>Eukaryota</taxon>
        <taxon>Fungi</taxon>
        <taxon>Dikarya</taxon>
        <taxon>Ascomycota</taxon>
        <taxon>Pezizomycotina</taxon>
        <taxon>Eurotiomycetes</taxon>
        <taxon>Eurotiomycetidae</taxon>
        <taxon>Eurotiales</taxon>
        <taxon>Aspergillaceae</taxon>
        <taxon>Aspergillus</taxon>
        <taxon>Aspergillus subgen. Circumdati</taxon>
    </lineage>
</organism>
<dbReference type="PANTHER" id="PTHR37848">
    <property type="entry name" value="EXPRESSED PROTEIN"/>
    <property type="match status" value="1"/>
</dbReference>
<dbReference type="VEuPathDB" id="FungiDB:An05g01350"/>
<dbReference type="VEuPathDB" id="FungiDB:ASPNIDRAFT2_1154295"/>
<accession>A0A3F3RSV9</accession>
<feature type="region of interest" description="Disordered" evidence="1">
    <location>
        <begin position="1"/>
        <end position="36"/>
    </location>
</feature>
<gene>
    <name evidence="3" type="ORF">CAN33_0030305</name>
</gene>
<evidence type="ECO:0000313" key="4">
    <source>
        <dbReference type="Proteomes" id="UP000197666"/>
    </source>
</evidence>
<reference evidence="4" key="1">
    <citation type="submission" date="2018-10" db="EMBL/GenBank/DDBJ databases">
        <title>FDA dAtabase for Regulatory Grade micrObial Sequences (FDA-ARGOS): Supporting development and validation of Infectious Disease Dx tests.</title>
        <authorList>
            <person name="Kerrigan L."/>
            <person name="Tallon L."/>
            <person name="Sadzewicz L."/>
            <person name="Sengamalay N."/>
            <person name="Ott S."/>
            <person name="Godinez A."/>
            <person name="Nagaraj S."/>
            <person name="Vavikolanu K."/>
            <person name="Nadendla S."/>
            <person name="George J."/>
            <person name="Sichtig H."/>
        </authorList>
    </citation>
    <scope>NUCLEOTIDE SEQUENCE [LARGE SCALE GENOMIC DNA]</scope>
    <source>
        <strain evidence="4">FDAARGOS_311</strain>
    </source>
</reference>